<dbReference type="PANTHER" id="PTHR12346">
    <property type="entry name" value="SIN3B-RELATED"/>
    <property type="match status" value="1"/>
</dbReference>
<dbReference type="EMBL" id="JACMSC010000012">
    <property type="protein sequence ID" value="KAG6496064.1"/>
    <property type="molecule type" value="Genomic_DNA"/>
</dbReference>
<dbReference type="AlphaFoldDB" id="A0A8J5G181"/>
<dbReference type="FunFam" id="1.20.1160.11:FF:000003">
    <property type="entry name" value="Paired amphipathic helix SIN3-like protein"/>
    <property type="match status" value="1"/>
</dbReference>
<gene>
    <name evidence="8" type="ORF">ZIOFF_043912</name>
</gene>
<evidence type="ECO:0000259" key="7">
    <source>
        <dbReference type="SMART" id="SM00761"/>
    </source>
</evidence>
<evidence type="ECO:0000256" key="1">
    <source>
        <dbReference type="ARBA" id="ARBA00004123"/>
    </source>
</evidence>
<dbReference type="GO" id="GO:0000785">
    <property type="term" value="C:chromatin"/>
    <property type="evidence" value="ECO:0007669"/>
    <property type="project" value="TreeGrafter"/>
</dbReference>
<dbReference type="GO" id="GO:0000122">
    <property type="term" value="P:negative regulation of transcription by RNA polymerase II"/>
    <property type="evidence" value="ECO:0007669"/>
    <property type="project" value="TreeGrafter"/>
</dbReference>
<protein>
    <recommendedName>
        <fullName evidence="7">Histone deacetylase interacting domain-containing protein</fullName>
    </recommendedName>
</protein>
<dbReference type="Pfam" id="PF16879">
    <property type="entry name" value="Sin3a_C"/>
    <property type="match status" value="1"/>
</dbReference>
<reference evidence="8 9" key="1">
    <citation type="submission" date="2020-08" db="EMBL/GenBank/DDBJ databases">
        <title>Plant Genome Project.</title>
        <authorList>
            <person name="Zhang R.-G."/>
        </authorList>
    </citation>
    <scope>NUCLEOTIDE SEQUENCE [LARGE SCALE GENOMIC DNA]</scope>
    <source>
        <tissue evidence="8">Rhizome</tissue>
    </source>
</reference>
<evidence type="ECO:0000256" key="2">
    <source>
        <dbReference type="ARBA" id="ARBA00022491"/>
    </source>
</evidence>
<evidence type="ECO:0000256" key="3">
    <source>
        <dbReference type="ARBA" id="ARBA00022737"/>
    </source>
</evidence>
<keyword evidence="2" id="KW-0678">Repressor</keyword>
<feature type="region of interest" description="Disordered" evidence="6">
    <location>
        <begin position="1"/>
        <end position="24"/>
    </location>
</feature>
<feature type="region of interest" description="Disordered" evidence="6">
    <location>
        <begin position="768"/>
        <end position="792"/>
    </location>
</feature>
<evidence type="ECO:0000313" key="9">
    <source>
        <dbReference type="Proteomes" id="UP000734854"/>
    </source>
</evidence>
<dbReference type="PANTHER" id="PTHR12346:SF0">
    <property type="entry name" value="SIN3A, ISOFORM G"/>
    <property type="match status" value="1"/>
</dbReference>
<dbReference type="GO" id="GO:0003714">
    <property type="term" value="F:transcription corepressor activity"/>
    <property type="evidence" value="ECO:0007669"/>
    <property type="project" value="InterPro"/>
</dbReference>
<dbReference type="InterPro" id="IPR013194">
    <property type="entry name" value="HDAC_interact_dom"/>
</dbReference>
<evidence type="ECO:0000256" key="5">
    <source>
        <dbReference type="PROSITE-ProRule" id="PRU00810"/>
    </source>
</evidence>
<feature type="domain" description="Histone deacetylase interacting" evidence="7">
    <location>
        <begin position="294"/>
        <end position="376"/>
    </location>
</feature>
<dbReference type="GO" id="GO:0000118">
    <property type="term" value="C:histone deacetylase complex"/>
    <property type="evidence" value="ECO:0007669"/>
    <property type="project" value="TreeGrafter"/>
</dbReference>
<evidence type="ECO:0000256" key="4">
    <source>
        <dbReference type="ARBA" id="ARBA00023242"/>
    </source>
</evidence>
<dbReference type="SUPFAM" id="SSF47762">
    <property type="entry name" value="PAH2 domain"/>
    <property type="match status" value="2"/>
</dbReference>
<accession>A0A8J5G181</accession>
<comment type="subcellular location">
    <subcellularLocation>
        <location evidence="1 5">Nucleus</location>
    </subcellularLocation>
</comment>
<name>A0A8J5G181_ZINOF</name>
<proteinExistence type="predicted"/>
<dbReference type="PROSITE" id="PS51477">
    <property type="entry name" value="PAH"/>
    <property type="match status" value="1"/>
</dbReference>
<dbReference type="InterPro" id="IPR031693">
    <property type="entry name" value="Sin3_C"/>
</dbReference>
<dbReference type="InterPro" id="IPR039774">
    <property type="entry name" value="Sin3-like"/>
</dbReference>
<evidence type="ECO:0000313" key="8">
    <source>
        <dbReference type="EMBL" id="KAG6496064.1"/>
    </source>
</evidence>
<comment type="caution">
    <text evidence="8">The sequence shown here is derived from an EMBL/GenBank/DDBJ whole genome shotgun (WGS) entry which is preliminary data.</text>
</comment>
<dbReference type="SMART" id="SM00761">
    <property type="entry name" value="HDAC_interact"/>
    <property type="match status" value="1"/>
</dbReference>
<organism evidence="8 9">
    <name type="scientific">Zingiber officinale</name>
    <name type="common">Ginger</name>
    <name type="synonym">Amomum zingiber</name>
    <dbReference type="NCBI Taxonomy" id="94328"/>
    <lineage>
        <taxon>Eukaryota</taxon>
        <taxon>Viridiplantae</taxon>
        <taxon>Streptophyta</taxon>
        <taxon>Embryophyta</taxon>
        <taxon>Tracheophyta</taxon>
        <taxon>Spermatophyta</taxon>
        <taxon>Magnoliopsida</taxon>
        <taxon>Liliopsida</taxon>
        <taxon>Zingiberales</taxon>
        <taxon>Zingiberaceae</taxon>
        <taxon>Zingiber</taxon>
    </lineage>
</organism>
<evidence type="ECO:0000256" key="6">
    <source>
        <dbReference type="SAM" id="MobiDB-lite"/>
    </source>
</evidence>
<keyword evidence="9" id="KW-1185">Reference proteome</keyword>
<dbReference type="Proteomes" id="UP000734854">
    <property type="component" value="Unassembled WGS sequence"/>
</dbReference>
<dbReference type="InterPro" id="IPR003822">
    <property type="entry name" value="PAH"/>
</dbReference>
<dbReference type="Gene3D" id="1.20.1160.11">
    <property type="entry name" value="Paired amphipathic helix"/>
    <property type="match status" value="2"/>
</dbReference>
<keyword evidence="3" id="KW-0677">Repeat</keyword>
<feature type="compositionally biased region" description="Low complexity" evidence="6">
    <location>
        <begin position="1094"/>
        <end position="1115"/>
    </location>
</feature>
<keyword evidence="4 5" id="KW-0539">Nucleus</keyword>
<dbReference type="Pfam" id="PF02671">
    <property type="entry name" value="PAH"/>
    <property type="match status" value="2"/>
</dbReference>
<sequence length="1115" mass="128285">MRGFKDDMDAARDREPKRCRNSINEKPDSRYAKKYLKVLAHSLEVEEYQKFLKIMLDFRDKRFTPDFCFIMYSSNLLSIFVSQRKRKENIHLDAYCRNNQVECVKKVKTLLQGKPDLFLGFQDFLPKSLDAKDRRTCDKMPDCWDALNFIHKIKNRFSDNDHNYSCFLELLNMYHTRRMSIDEVYQEVMILFQDHDDLVEEFNYFLFNCSKGVSFSHESSQGLIGQTSTDDSGAHIPIMEKDTLMDMGGKLSGSVSIKGKYLGVDPLSKGADVYVDNTSFEEEKCQPIRENFSNCQRYDTSYCFLPNNYPVPRASYMTELDASVLNDRLVSVPSKSENCTSKFEMDMILCRMASTSQKVEDLLEKVHHNKIEPGTPFQIKNYLNGLYLHEYQDFRCIGQLYGDNGLEVVGFLCANASTVLPVISARLKQKQEEASRKHAEFNKVWSEACAKCYPRSLDHRSFQFKQQDRRNLASSGVLTRKTYLTSLHSLQPYRIIHAIEHQKVLLAYAAPQKVLLDEYRQINERMEDNLLLESSTGNGHCSPTMVFEYADREIHDVLHKIMEFYCGNYYNSKEEMDNVMRIWTTFLEPIFGVLTWLKDTESSKEKKYNSRSSVSTSAHIDVSLGAKGFVTHLNYSHTSNASNFLTPIGKKNVHNFEKWASVRNNSCSDAIHFHKNAHPSIEIPTDYESEREEGEISPEIHHGEGNFLNFEDSGMEKIVGFKNSSELIYQAEAKERSGQDNLNANNNNGSAERYRNNISKVYEPAVDASVSEDDGGNNAEESSYEHSGKRKCANQGFKSDRNWVVEMADADMYKAEGTSEPLSTFFTEISKPFAEHLPKQLHEGRGSRIFYGNSSFYLLFRLHQILYDRILSSKINASSTETRLRTLKKANPPTHYSKFKKALYSYLNGSTNKSEFEDDCFAFVGPQSYLLSTLDVLLSKLAKQLQEVSSNKKENKFLQLYAYENSRRQSSELIYLRNACAIHHGDIFRFTCSMNPTKLTIQLVERPSKESETTTLSKEPNFETYVHNHILKSDPERKETRKHFLNRNIPKSKSSCKNQMVNGLSLKTFNSSPKIYYEMGTEDCHIKRKKKKPSSSSDSSSFNRATTSSSRVKTS</sequence>
<dbReference type="Pfam" id="PF08295">
    <property type="entry name" value="Sin3_corepress"/>
    <property type="match status" value="1"/>
</dbReference>
<feature type="region of interest" description="Disordered" evidence="6">
    <location>
        <begin position="1082"/>
        <end position="1115"/>
    </location>
</feature>
<dbReference type="InterPro" id="IPR036600">
    <property type="entry name" value="PAH_sf"/>
</dbReference>